<dbReference type="AlphaFoldDB" id="A0A2P2QLF2"/>
<dbReference type="EMBL" id="GGEC01087241">
    <property type="protein sequence ID" value="MBX67725.1"/>
    <property type="molecule type" value="Transcribed_RNA"/>
</dbReference>
<accession>A0A2P2QLF2</accession>
<name>A0A2P2QLF2_RHIMU</name>
<evidence type="ECO:0000313" key="1">
    <source>
        <dbReference type="EMBL" id="MBX67725.1"/>
    </source>
</evidence>
<sequence>MKFNVSYLTLYCIIFWELSKAVFPHLSRMTDISYFYARICG</sequence>
<reference evidence="1" key="1">
    <citation type="submission" date="2018-02" db="EMBL/GenBank/DDBJ databases">
        <title>Rhizophora mucronata_Transcriptome.</title>
        <authorList>
            <person name="Meera S.P."/>
            <person name="Sreeshan A."/>
            <person name="Augustine A."/>
        </authorList>
    </citation>
    <scope>NUCLEOTIDE SEQUENCE</scope>
    <source>
        <tissue evidence="1">Leaf</tissue>
    </source>
</reference>
<protein>
    <submittedName>
        <fullName evidence="1">Uncharacterized protein</fullName>
    </submittedName>
</protein>
<proteinExistence type="predicted"/>
<organism evidence="1">
    <name type="scientific">Rhizophora mucronata</name>
    <name type="common">Asiatic mangrove</name>
    <dbReference type="NCBI Taxonomy" id="61149"/>
    <lineage>
        <taxon>Eukaryota</taxon>
        <taxon>Viridiplantae</taxon>
        <taxon>Streptophyta</taxon>
        <taxon>Embryophyta</taxon>
        <taxon>Tracheophyta</taxon>
        <taxon>Spermatophyta</taxon>
        <taxon>Magnoliopsida</taxon>
        <taxon>eudicotyledons</taxon>
        <taxon>Gunneridae</taxon>
        <taxon>Pentapetalae</taxon>
        <taxon>rosids</taxon>
        <taxon>fabids</taxon>
        <taxon>Malpighiales</taxon>
        <taxon>Rhizophoraceae</taxon>
        <taxon>Rhizophora</taxon>
    </lineage>
</organism>